<accession>A0AAN8PRS2</accession>
<feature type="domain" description="Polysaccharide lyase 14" evidence="2">
    <location>
        <begin position="67"/>
        <end position="270"/>
    </location>
</feature>
<keyword evidence="1" id="KW-0472">Membrane</keyword>
<dbReference type="InterPro" id="IPR048958">
    <property type="entry name" value="Polysacc_lyase_14"/>
</dbReference>
<comment type="caution">
    <text evidence="3">The sequence shown here is derived from an EMBL/GenBank/DDBJ whole genome shotgun (WGS) entry which is preliminary data.</text>
</comment>
<name>A0AAN8PRS2_PATCE</name>
<sequence length="281" mass="31453">MSIDYNQIPTNQLNNAACLIYLSSFIVVILWKNNDFPVDNPLKFFNPASTGLFTNGSLSCVKDPAGSGQNVIRVLYKNGTYSQDHYSKGLQFYSEPTQPQLALTLTYDIYFAPNFDFAMGGKLPGMFGGGLVICSGGRHSNTCFSARLMWRADGYGEIYTYIPDQGEGFCDRVDVICFPLKGTSLGRGMFRFPRGVWTTVTEHIHLNTVGFHDGFAKIWLNGSLAYVAEDIMWRVTDELEINGLFFSTFFGGGEPIWAARKDNYSYFKNFTFSLGAEPPLY</sequence>
<organism evidence="3 4">
    <name type="scientific">Patella caerulea</name>
    <name type="common">Rayed Mediterranean limpet</name>
    <dbReference type="NCBI Taxonomy" id="87958"/>
    <lineage>
        <taxon>Eukaryota</taxon>
        <taxon>Metazoa</taxon>
        <taxon>Spiralia</taxon>
        <taxon>Lophotrochozoa</taxon>
        <taxon>Mollusca</taxon>
        <taxon>Gastropoda</taxon>
        <taxon>Patellogastropoda</taxon>
        <taxon>Patelloidea</taxon>
        <taxon>Patellidae</taxon>
        <taxon>Patella</taxon>
    </lineage>
</organism>
<evidence type="ECO:0000256" key="1">
    <source>
        <dbReference type="SAM" id="Phobius"/>
    </source>
</evidence>
<dbReference type="Gene3D" id="2.60.120.200">
    <property type="match status" value="1"/>
</dbReference>
<evidence type="ECO:0000313" key="3">
    <source>
        <dbReference type="EMBL" id="KAK6177041.1"/>
    </source>
</evidence>
<keyword evidence="4" id="KW-1185">Reference proteome</keyword>
<reference evidence="3 4" key="1">
    <citation type="submission" date="2024-01" db="EMBL/GenBank/DDBJ databases">
        <title>The genome of the rayed Mediterranean limpet Patella caerulea (Linnaeus, 1758).</title>
        <authorList>
            <person name="Anh-Thu Weber A."/>
            <person name="Halstead-Nussloch G."/>
        </authorList>
    </citation>
    <scope>NUCLEOTIDE SEQUENCE [LARGE SCALE GENOMIC DNA]</scope>
    <source>
        <strain evidence="3">AATW-2023a</strain>
        <tissue evidence="3">Whole specimen</tissue>
    </source>
</reference>
<evidence type="ECO:0000313" key="4">
    <source>
        <dbReference type="Proteomes" id="UP001347796"/>
    </source>
</evidence>
<dbReference type="EMBL" id="JAZGQO010000010">
    <property type="protein sequence ID" value="KAK6177041.1"/>
    <property type="molecule type" value="Genomic_DNA"/>
</dbReference>
<dbReference type="AlphaFoldDB" id="A0AAN8PRS2"/>
<gene>
    <name evidence="3" type="ORF">SNE40_015229</name>
</gene>
<protein>
    <recommendedName>
        <fullName evidence="2">Polysaccharide lyase 14 domain-containing protein</fullName>
    </recommendedName>
</protein>
<evidence type="ECO:0000259" key="2">
    <source>
        <dbReference type="Pfam" id="PF21294"/>
    </source>
</evidence>
<dbReference type="Pfam" id="PF21294">
    <property type="entry name" value="Polysacc_lyase_14"/>
    <property type="match status" value="1"/>
</dbReference>
<keyword evidence="1" id="KW-1133">Transmembrane helix</keyword>
<dbReference type="PANTHER" id="PTHR40124:SF1">
    <property type="entry name" value="DISAGGREGATASE RELATED REPEAT PROTEIN"/>
    <property type="match status" value="1"/>
</dbReference>
<proteinExistence type="predicted"/>
<keyword evidence="1" id="KW-0812">Transmembrane</keyword>
<feature type="transmembrane region" description="Helical" evidence="1">
    <location>
        <begin position="12"/>
        <end position="31"/>
    </location>
</feature>
<dbReference type="Proteomes" id="UP001347796">
    <property type="component" value="Unassembled WGS sequence"/>
</dbReference>
<dbReference type="PANTHER" id="PTHR40124">
    <property type="match status" value="1"/>
</dbReference>